<dbReference type="AlphaFoldDB" id="A0A2S9XB15"/>
<feature type="region of interest" description="Disordered" evidence="1">
    <location>
        <begin position="136"/>
        <end position="200"/>
    </location>
</feature>
<feature type="compositionally biased region" description="Low complexity" evidence="1">
    <location>
        <begin position="155"/>
        <end position="172"/>
    </location>
</feature>
<protein>
    <submittedName>
        <fullName evidence="2">Uncharacterized protein</fullName>
    </submittedName>
</protein>
<evidence type="ECO:0000256" key="1">
    <source>
        <dbReference type="SAM" id="MobiDB-lite"/>
    </source>
</evidence>
<gene>
    <name evidence="2" type="ORF">ENSA5_68480</name>
</gene>
<feature type="region of interest" description="Disordered" evidence="1">
    <location>
        <begin position="517"/>
        <end position="538"/>
    </location>
</feature>
<dbReference type="Proteomes" id="UP000237968">
    <property type="component" value="Unassembled WGS sequence"/>
</dbReference>
<reference evidence="2 3" key="1">
    <citation type="submission" date="2018-03" db="EMBL/GenBank/DDBJ databases">
        <title>Draft Genome Sequences of the Obligatory Marine Myxobacteria Enhygromyxa salina SWB005.</title>
        <authorList>
            <person name="Poehlein A."/>
            <person name="Moghaddam J.A."/>
            <person name="Harms H."/>
            <person name="Alanjari M."/>
            <person name="Koenig G.M."/>
            <person name="Daniel R."/>
            <person name="Schaeberle T.F."/>
        </authorList>
    </citation>
    <scope>NUCLEOTIDE SEQUENCE [LARGE SCALE GENOMIC DNA]</scope>
    <source>
        <strain evidence="2 3">SWB005</strain>
    </source>
</reference>
<evidence type="ECO:0000313" key="2">
    <source>
        <dbReference type="EMBL" id="PRP90045.1"/>
    </source>
</evidence>
<organism evidence="2 3">
    <name type="scientific">Enhygromyxa salina</name>
    <dbReference type="NCBI Taxonomy" id="215803"/>
    <lineage>
        <taxon>Bacteria</taxon>
        <taxon>Pseudomonadati</taxon>
        <taxon>Myxococcota</taxon>
        <taxon>Polyangia</taxon>
        <taxon>Nannocystales</taxon>
        <taxon>Nannocystaceae</taxon>
        <taxon>Enhygromyxa</taxon>
    </lineage>
</organism>
<dbReference type="PROSITE" id="PS51257">
    <property type="entry name" value="PROKAR_LIPOPROTEIN"/>
    <property type="match status" value="1"/>
</dbReference>
<evidence type="ECO:0000313" key="3">
    <source>
        <dbReference type="Proteomes" id="UP000237968"/>
    </source>
</evidence>
<dbReference type="RefSeq" id="WP_106395972.1">
    <property type="nucleotide sequence ID" value="NZ_PVNK01000299.1"/>
</dbReference>
<dbReference type="EMBL" id="PVNK01000299">
    <property type="protein sequence ID" value="PRP90045.1"/>
    <property type="molecule type" value="Genomic_DNA"/>
</dbReference>
<dbReference type="SUPFAM" id="SSF53187">
    <property type="entry name" value="Zn-dependent exopeptidases"/>
    <property type="match status" value="1"/>
</dbReference>
<proteinExistence type="predicted"/>
<name>A0A2S9XB15_9BACT</name>
<dbReference type="OrthoDB" id="5498391at2"/>
<sequence>MSKSGRRGFCRALGGLACLGLGGCKIEPILGIADEREALPLAFPDLPPQIPDQLEDAETTLRALTEELLQREIPRLTSGGLRERASGDPSAVSHFVELMRGFGLAPAGNRGGWVQPVMLDIVEPTGDVARVRLRPESEAPFKPAEAPPKEEETPPTEAETASKAGETPPEGEAPPEGETPEPAPPPKEPDAPPEPEPELPSRAIELGALGAFRQRGDAVAHERLLLGPVLSYETPLPASPLAGRVAVFRAPKGLDLSSDDAPARVDTLMSTVRDTGAVGCLLLTRDDGPGIERFRELWQRQVRRAGAGDEALLIEGLVAAEARKPIEAALGDDEAWMLEVNLATHSYVVESHNVLGRVTGREQPDEAVVLTCAWDTPDPRMAELHTIRLLATLGAFFQLAEWSRRSTPTPYSLVLLLTADAGLAAGQSVHAAWSANYGAETVALVALDRPMTSRMPAAVLSGHYDAGVAELARRVVAADGRELLLDDQLSMPSLAPYLRYPAPVMTIGAGDPDTIVDVNGSGDADEDEGEGEATAAAESPLDGLHADIRLLRNLVLALAARR</sequence>
<comment type="caution">
    <text evidence="2">The sequence shown here is derived from an EMBL/GenBank/DDBJ whole genome shotgun (WGS) entry which is preliminary data.</text>
</comment>
<keyword evidence="3" id="KW-1185">Reference proteome</keyword>
<accession>A0A2S9XB15</accession>